<evidence type="ECO:0000256" key="6">
    <source>
        <dbReference type="ARBA" id="ARBA00022898"/>
    </source>
</evidence>
<protein>
    <recommendedName>
        <fullName evidence="3">tryptophan synthase</fullName>
        <ecNumber evidence="3">4.2.1.20</ecNumber>
    </recommendedName>
</protein>
<dbReference type="Gene3D" id="3.40.50.1100">
    <property type="match status" value="2"/>
</dbReference>
<evidence type="ECO:0000256" key="5">
    <source>
        <dbReference type="ARBA" id="ARBA00022822"/>
    </source>
</evidence>
<dbReference type="PANTHER" id="PTHR48077">
    <property type="entry name" value="TRYPTOPHAN SYNTHASE-RELATED"/>
    <property type="match status" value="1"/>
</dbReference>
<dbReference type="GeneID" id="98142408"/>
<comment type="caution">
    <text evidence="11">The sequence shown here is derived from an EMBL/GenBank/DDBJ whole genome shotgun (WGS) entry which is preliminary data.</text>
</comment>
<dbReference type="PANTHER" id="PTHR48077:SF2">
    <property type="entry name" value="TRYPTOPHAN SYNTHASE"/>
    <property type="match status" value="1"/>
</dbReference>
<keyword evidence="5" id="KW-0822">Tryptophan biosynthesis</keyword>
<evidence type="ECO:0000256" key="7">
    <source>
        <dbReference type="ARBA" id="ARBA00023141"/>
    </source>
</evidence>
<reference evidence="11 12" key="1">
    <citation type="submission" date="2024-07" db="EMBL/GenBank/DDBJ databases">
        <title>Section-level genome sequencing and comparative genomics of Aspergillus sections Usti and Cavernicolus.</title>
        <authorList>
            <consortium name="Lawrence Berkeley National Laboratory"/>
            <person name="Nybo J.L."/>
            <person name="Vesth T.C."/>
            <person name="Theobald S."/>
            <person name="Frisvad J.C."/>
            <person name="Larsen T.O."/>
            <person name="Kjaerboelling I."/>
            <person name="Rothschild-Mancinelli K."/>
            <person name="Lyhne E.K."/>
            <person name="Kogle M.E."/>
            <person name="Barry K."/>
            <person name="Clum A."/>
            <person name="Na H."/>
            <person name="Ledsgaard L."/>
            <person name="Lin J."/>
            <person name="Lipzen A."/>
            <person name="Kuo A."/>
            <person name="Riley R."/>
            <person name="Mondo S."/>
            <person name="Labutti K."/>
            <person name="Haridas S."/>
            <person name="Pangalinan J."/>
            <person name="Salamov A.A."/>
            <person name="Simmons B.A."/>
            <person name="Magnuson J.K."/>
            <person name="Chen J."/>
            <person name="Drula E."/>
            <person name="Henrissat B."/>
            <person name="Wiebenga A."/>
            <person name="Lubbers R.J."/>
            <person name="Gomes A.C."/>
            <person name="Macurrencykelacurrency M.R."/>
            <person name="Stajich J."/>
            <person name="Grigoriev I.V."/>
            <person name="Mortensen U.H."/>
            <person name="De Vries R.P."/>
            <person name="Baker S.E."/>
            <person name="Andersen M.R."/>
        </authorList>
    </citation>
    <scope>NUCLEOTIDE SEQUENCE [LARGE SCALE GENOMIC DNA]</scope>
    <source>
        <strain evidence="11 12">CBS 449.75</strain>
    </source>
</reference>
<evidence type="ECO:0000256" key="1">
    <source>
        <dbReference type="ARBA" id="ARBA00001933"/>
    </source>
</evidence>
<dbReference type="InterPro" id="IPR001926">
    <property type="entry name" value="TrpB-like_PALP"/>
</dbReference>
<dbReference type="SUPFAM" id="SSF53686">
    <property type="entry name" value="Tryptophan synthase beta subunit-like PLP-dependent enzymes"/>
    <property type="match status" value="1"/>
</dbReference>
<feature type="domain" description="Tryptophan synthase beta chain-like PALP" evidence="10">
    <location>
        <begin position="115"/>
        <end position="444"/>
    </location>
</feature>
<accession>A0ABR4LZ17</accession>
<keyword evidence="6" id="KW-0663">Pyridoxal phosphate</keyword>
<dbReference type="RefSeq" id="XP_070888777.1">
    <property type="nucleotide sequence ID" value="XM_071027336.1"/>
</dbReference>
<evidence type="ECO:0000256" key="9">
    <source>
        <dbReference type="ARBA" id="ARBA00049047"/>
    </source>
</evidence>
<comment type="cofactor">
    <cofactor evidence="1">
        <name>pyridoxal 5'-phosphate</name>
        <dbReference type="ChEBI" id="CHEBI:597326"/>
    </cofactor>
</comment>
<evidence type="ECO:0000256" key="8">
    <source>
        <dbReference type="ARBA" id="ARBA00023239"/>
    </source>
</evidence>
<dbReference type="Pfam" id="PF00291">
    <property type="entry name" value="PALP"/>
    <property type="match status" value="1"/>
</dbReference>
<organism evidence="11 12">
    <name type="scientific">Aspergillus lucknowensis</name>
    <dbReference type="NCBI Taxonomy" id="176173"/>
    <lineage>
        <taxon>Eukaryota</taxon>
        <taxon>Fungi</taxon>
        <taxon>Dikarya</taxon>
        <taxon>Ascomycota</taxon>
        <taxon>Pezizomycotina</taxon>
        <taxon>Eurotiomycetes</taxon>
        <taxon>Eurotiomycetidae</taxon>
        <taxon>Eurotiales</taxon>
        <taxon>Aspergillaceae</taxon>
        <taxon>Aspergillus</taxon>
        <taxon>Aspergillus subgen. Nidulantes</taxon>
    </lineage>
</organism>
<evidence type="ECO:0000256" key="2">
    <source>
        <dbReference type="ARBA" id="ARBA00004733"/>
    </source>
</evidence>
<proteinExistence type="predicted"/>
<dbReference type="InterPro" id="IPR023026">
    <property type="entry name" value="Trp_synth_beta/beta-like"/>
</dbReference>
<keyword evidence="7" id="KW-0057">Aromatic amino acid biosynthesis</keyword>
<comment type="pathway">
    <text evidence="2">Amino-acid biosynthesis; L-tryptophan biosynthesis; L-tryptophan from chorismate: step 5/5.</text>
</comment>
<evidence type="ECO:0000256" key="3">
    <source>
        <dbReference type="ARBA" id="ARBA00012043"/>
    </source>
</evidence>
<keyword evidence="8" id="KW-0456">Lyase</keyword>
<evidence type="ECO:0000256" key="4">
    <source>
        <dbReference type="ARBA" id="ARBA00022605"/>
    </source>
</evidence>
<evidence type="ECO:0000313" key="11">
    <source>
        <dbReference type="EMBL" id="KAL2869798.1"/>
    </source>
</evidence>
<keyword evidence="12" id="KW-1185">Reference proteome</keyword>
<dbReference type="EMBL" id="JBFXLQ010000008">
    <property type="protein sequence ID" value="KAL2869798.1"/>
    <property type="molecule type" value="Genomic_DNA"/>
</dbReference>
<sequence>MLVSVRSQSPSRYSPYPSRWKKARNGRHILPRVPEEKYLNPLIKSLNLNLADLLHAPVWSRHQVSIPAVDSPSRFGRFGGQFAPELQMDILLDLPSVFHSILSDDSFWHDFVACPLIRPSPLHFAQNLTQVVGGANIWLKREDLNPFGSYQARNIVGQVLFAHRIGKTEITMDCGFAGHGLVCATMCARMKMKCTILMGASDVAAQPDAVKKMENLGATVTSAQSTGPSKGADKGSLRAAANEALRYSLSRIDSTYYITGGTVGPHPLPAITRTFQSLLGQEIKNCISRLTGREGNGPDALISPVGSSGAAALGMFTAFVNDPSVRLVGVEAADAAPLTRGSVGVMYGCKTLLLQDDDGQILPSQSISPDLNFPCAGPELAHWKDVSRLETVTASNEEAVQGLRILCEHEGIVSSLATGHAVLETVRLARELGAGKDVVLLVSG</sequence>
<dbReference type="PIRSF" id="PIRSF001413">
    <property type="entry name" value="Trp_syn_beta"/>
    <property type="match status" value="1"/>
</dbReference>
<evidence type="ECO:0000259" key="10">
    <source>
        <dbReference type="Pfam" id="PF00291"/>
    </source>
</evidence>
<evidence type="ECO:0000313" key="12">
    <source>
        <dbReference type="Proteomes" id="UP001610432"/>
    </source>
</evidence>
<gene>
    <name evidence="11" type="ORF">BJX67DRAFT_321299</name>
</gene>
<name>A0ABR4LZ17_9EURO</name>
<comment type="catalytic activity">
    <reaction evidence="9">
        <text>(1S,2R)-1-C-(indol-3-yl)glycerol 3-phosphate + L-serine = D-glyceraldehyde 3-phosphate + L-tryptophan + H2O</text>
        <dbReference type="Rhea" id="RHEA:10532"/>
        <dbReference type="ChEBI" id="CHEBI:15377"/>
        <dbReference type="ChEBI" id="CHEBI:33384"/>
        <dbReference type="ChEBI" id="CHEBI:57912"/>
        <dbReference type="ChEBI" id="CHEBI:58866"/>
        <dbReference type="ChEBI" id="CHEBI:59776"/>
        <dbReference type="EC" id="4.2.1.20"/>
    </reaction>
</comment>
<dbReference type="EC" id="4.2.1.20" evidence="3"/>
<dbReference type="InterPro" id="IPR036052">
    <property type="entry name" value="TrpB-like_PALP_sf"/>
</dbReference>
<dbReference type="Proteomes" id="UP001610432">
    <property type="component" value="Unassembled WGS sequence"/>
</dbReference>
<keyword evidence="4" id="KW-0028">Amino-acid biosynthesis</keyword>